<dbReference type="Gene3D" id="3.40.50.720">
    <property type="entry name" value="NAD(P)-binding Rossmann-like Domain"/>
    <property type="match status" value="1"/>
</dbReference>
<dbReference type="EMBL" id="NBII01000002">
    <property type="protein sequence ID" value="PAV22492.1"/>
    <property type="molecule type" value="Genomic_DNA"/>
</dbReference>
<dbReference type="SUPFAM" id="SSF51735">
    <property type="entry name" value="NAD(P)-binding Rossmann-fold domains"/>
    <property type="match status" value="1"/>
</dbReference>
<dbReference type="GO" id="GO:0005783">
    <property type="term" value="C:endoplasmic reticulum"/>
    <property type="evidence" value="ECO:0007669"/>
    <property type="project" value="TreeGrafter"/>
</dbReference>
<accession>A0A286USK0</accession>
<proteinExistence type="inferred from homology"/>
<keyword evidence="2" id="KW-0521">NADP</keyword>
<dbReference type="PRINTS" id="PR00081">
    <property type="entry name" value="GDHRDH"/>
</dbReference>
<dbReference type="Pfam" id="PF00106">
    <property type="entry name" value="adh_short"/>
    <property type="match status" value="1"/>
</dbReference>
<dbReference type="InParanoid" id="A0A286USK0"/>
<dbReference type="PANTHER" id="PTHR44169">
    <property type="entry name" value="NADPH-DEPENDENT 1-ACYLDIHYDROXYACETONE PHOSPHATE REDUCTASE"/>
    <property type="match status" value="1"/>
</dbReference>
<dbReference type="InterPro" id="IPR002347">
    <property type="entry name" value="SDR_fam"/>
</dbReference>
<dbReference type="PANTHER" id="PTHR44169:SF6">
    <property type="entry name" value="NADPH-DEPENDENT 1-ACYLDIHYDROXYACETONE PHOSPHATE REDUCTASE"/>
    <property type="match status" value="1"/>
</dbReference>
<keyword evidence="3" id="KW-0560">Oxidoreductase</keyword>
<evidence type="ECO:0000313" key="5">
    <source>
        <dbReference type="EMBL" id="PAV22492.1"/>
    </source>
</evidence>
<evidence type="ECO:0000256" key="4">
    <source>
        <dbReference type="RuleBase" id="RU000363"/>
    </source>
</evidence>
<evidence type="ECO:0000256" key="2">
    <source>
        <dbReference type="ARBA" id="ARBA00022857"/>
    </source>
</evidence>
<dbReference type="FunFam" id="3.40.50.720:FF:000261">
    <property type="entry name" value="NADPH-dependent 1-acyldihydroxyacetone phosphate reductase"/>
    <property type="match status" value="1"/>
</dbReference>
<dbReference type="AlphaFoldDB" id="A0A286USK0"/>
<dbReference type="FunCoup" id="A0A286USK0">
    <property type="interactions" value="84"/>
</dbReference>
<dbReference type="InterPro" id="IPR020904">
    <property type="entry name" value="Sc_DH/Rdtase_CS"/>
</dbReference>
<organism evidence="5 6">
    <name type="scientific">Pyrrhoderma noxium</name>
    <dbReference type="NCBI Taxonomy" id="2282107"/>
    <lineage>
        <taxon>Eukaryota</taxon>
        <taxon>Fungi</taxon>
        <taxon>Dikarya</taxon>
        <taxon>Basidiomycota</taxon>
        <taxon>Agaricomycotina</taxon>
        <taxon>Agaricomycetes</taxon>
        <taxon>Hymenochaetales</taxon>
        <taxon>Hymenochaetaceae</taxon>
        <taxon>Pyrrhoderma</taxon>
    </lineage>
</organism>
<reference evidence="5 6" key="1">
    <citation type="journal article" date="2017" name="Mol. Ecol.">
        <title>Comparative and population genomic landscape of Phellinus noxius: A hypervariable fungus causing root rot in trees.</title>
        <authorList>
            <person name="Chung C.L."/>
            <person name="Lee T.J."/>
            <person name="Akiba M."/>
            <person name="Lee H.H."/>
            <person name="Kuo T.H."/>
            <person name="Liu D."/>
            <person name="Ke H.M."/>
            <person name="Yokoi T."/>
            <person name="Roa M.B."/>
            <person name="Lu M.J."/>
            <person name="Chang Y.Y."/>
            <person name="Ann P.J."/>
            <person name="Tsai J.N."/>
            <person name="Chen C.Y."/>
            <person name="Tzean S.S."/>
            <person name="Ota Y."/>
            <person name="Hattori T."/>
            <person name="Sahashi N."/>
            <person name="Liou R.F."/>
            <person name="Kikuchi T."/>
            <person name="Tsai I.J."/>
        </authorList>
    </citation>
    <scope>NUCLEOTIDE SEQUENCE [LARGE SCALE GENOMIC DNA]</scope>
    <source>
        <strain evidence="5 6">FFPRI411160</strain>
    </source>
</reference>
<dbReference type="CDD" id="cd05374">
    <property type="entry name" value="17beta-HSD-like_SDR_c"/>
    <property type="match status" value="1"/>
</dbReference>
<dbReference type="GO" id="GO:0016491">
    <property type="term" value="F:oxidoreductase activity"/>
    <property type="evidence" value="ECO:0007669"/>
    <property type="project" value="UniProtKB-KW"/>
</dbReference>
<dbReference type="Proteomes" id="UP000217199">
    <property type="component" value="Unassembled WGS sequence"/>
</dbReference>
<comment type="caution">
    <text evidence="5">The sequence shown here is derived from an EMBL/GenBank/DDBJ whole genome shotgun (WGS) entry which is preliminary data.</text>
</comment>
<comment type="similarity">
    <text evidence="1 4">Belongs to the short-chain dehydrogenases/reductases (SDR) family.</text>
</comment>
<dbReference type="OrthoDB" id="2102561at2759"/>
<evidence type="ECO:0000256" key="1">
    <source>
        <dbReference type="ARBA" id="ARBA00006484"/>
    </source>
</evidence>
<dbReference type="PRINTS" id="PR00080">
    <property type="entry name" value="SDRFAMILY"/>
</dbReference>
<name>A0A286USK0_9AGAM</name>
<gene>
    <name evidence="5" type="ORF">PNOK_0244900</name>
</gene>
<evidence type="ECO:0000256" key="3">
    <source>
        <dbReference type="ARBA" id="ARBA00023002"/>
    </source>
</evidence>
<evidence type="ECO:0000313" key="6">
    <source>
        <dbReference type="Proteomes" id="UP000217199"/>
    </source>
</evidence>
<sequence>MESLNPLDCVFFSCLPPHQNTHISRAKYIPTPSCLADINTVINKQLLSVYYSLESFGYHTPTHIDTLHHIGCSRLPEKRVAIITGCSKGGIGFYLCEEYAAKGFVVYATSRNVDSMVGFTHSSINTLPLDVTSDDDVKQVVDMVIEREGKVDVLINNAGVICIGPIVEVPMEQVIKTFDANVFGALRMARAVIPHMASRKQGAIINIGSIVGDIPTPWNGIYCASKAALHSITEVLQMECTPFKLTIVLVAPGSVKSNLAINHAKVLTELSPTSLYRSFIGQILARMQLSQGPKSMPTNVFAKKLVDELCQRGGPRRKIVLGGHIRQYNILKWLPRGLVLWLIWRAFSVSR</sequence>
<dbReference type="InterPro" id="IPR036291">
    <property type="entry name" value="NAD(P)-bd_dom_sf"/>
</dbReference>
<protein>
    <submittedName>
        <fullName evidence="5">Oxidoreductase</fullName>
    </submittedName>
</protein>
<dbReference type="STRING" id="2282107.A0A286USK0"/>
<keyword evidence="6" id="KW-1185">Reference proteome</keyword>
<dbReference type="PROSITE" id="PS00061">
    <property type="entry name" value="ADH_SHORT"/>
    <property type="match status" value="1"/>
</dbReference>